<evidence type="ECO:0000256" key="6">
    <source>
        <dbReference type="SAM" id="Phobius"/>
    </source>
</evidence>
<keyword evidence="5 6" id="KW-0472">Membrane</keyword>
<comment type="similarity">
    <text evidence="2">Belongs to the ERGIC family.</text>
</comment>
<dbReference type="GO" id="GO:0006890">
    <property type="term" value="P:retrograde vesicle-mediated transport, Golgi to endoplasmic reticulum"/>
    <property type="evidence" value="ECO:0007669"/>
    <property type="project" value="EnsemblFungi"/>
</dbReference>
<dbReference type="STRING" id="1754191.A0A1Y1VFW5"/>
<comment type="subcellular location">
    <subcellularLocation>
        <location evidence="1">Membrane</location>
        <topology evidence="1">Multi-pass membrane protein</topology>
    </subcellularLocation>
</comment>
<dbReference type="InterPro" id="IPR012936">
    <property type="entry name" value="Erv_C"/>
</dbReference>
<comment type="caution">
    <text evidence="9">The sequence shown here is derived from an EMBL/GenBank/DDBJ whole genome shotgun (WGS) entry which is preliminary data.</text>
</comment>
<feature type="domain" description="Endoplasmic reticulum vesicle transporter C-terminal" evidence="7">
    <location>
        <begin position="146"/>
        <end position="362"/>
    </location>
</feature>
<evidence type="ECO:0000256" key="3">
    <source>
        <dbReference type="ARBA" id="ARBA00022692"/>
    </source>
</evidence>
<evidence type="ECO:0000256" key="5">
    <source>
        <dbReference type="ARBA" id="ARBA00023136"/>
    </source>
</evidence>
<accession>A0A1Y1VFW5</accession>
<keyword evidence="10" id="KW-1185">Reference proteome</keyword>
<reference evidence="9 10" key="2">
    <citation type="submission" date="2016-08" db="EMBL/GenBank/DDBJ databases">
        <title>Pervasive Adenine N6-methylation of Active Genes in Fungi.</title>
        <authorList>
            <consortium name="DOE Joint Genome Institute"/>
            <person name="Mondo S.J."/>
            <person name="Dannebaum R.O."/>
            <person name="Kuo R.C."/>
            <person name="Labutti K."/>
            <person name="Haridas S."/>
            <person name="Kuo A."/>
            <person name="Salamov A."/>
            <person name="Ahrendt S.R."/>
            <person name="Lipzen A."/>
            <person name="Sullivan W."/>
            <person name="Andreopoulos W.B."/>
            <person name="Clum A."/>
            <person name="Lindquist E."/>
            <person name="Daum C."/>
            <person name="Ramamoorthy G.K."/>
            <person name="Gryganskyi A."/>
            <person name="Culley D."/>
            <person name="Magnuson J.K."/>
            <person name="James T.Y."/>
            <person name="O'Malley M.A."/>
            <person name="Stajich J.E."/>
            <person name="Spatafora J.W."/>
            <person name="Visel A."/>
            <person name="Grigoriev I.V."/>
        </authorList>
    </citation>
    <scope>NUCLEOTIDE SEQUENCE [LARGE SCALE GENOMIC DNA]</scope>
    <source>
        <strain evidence="10">finn</strain>
    </source>
</reference>
<name>A0A1Y1VFW5_9FUNG</name>
<reference evidence="9 10" key="1">
    <citation type="submission" date="2016-08" db="EMBL/GenBank/DDBJ databases">
        <title>Genomes of anaerobic fungi encode conserved fungal cellulosomes for biomass hydrolysis.</title>
        <authorList>
            <consortium name="DOE Joint Genome Institute"/>
            <person name="Haitjema C.H."/>
            <person name="Gilmore S.P."/>
            <person name="Henske J.K."/>
            <person name="Solomon K.V."/>
            <person name="De Groot R."/>
            <person name="Kuo A."/>
            <person name="Mondo S.J."/>
            <person name="Salamov A.A."/>
            <person name="Labutti K."/>
            <person name="Zhao Z."/>
            <person name="Chiniquy J."/>
            <person name="Barry K."/>
            <person name="Brewer H.M."/>
            <person name="Purvine S.O."/>
            <person name="Wright A.T."/>
            <person name="Boxma B."/>
            <person name="Van Alen T."/>
            <person name="Hackstein J.H."/>
            <person name="Baker S.E."/>
            <person name="Grigoriev I.V."/>
            <person name="O'Malley M.A."/>
        </authorList>
    </citation>
    <scope>NUCLEOTIDE SEQUENCE [LARGE SCALE GENOMIC DNA]</scope>
    <source>
        <strain evidence="10">finn</strain>
    </source>
</reference>
<dbReference type="PANTHER" id="PTHR10984">
    <property type="entry name" value="ENDOPLASMIC RETICULUM-GOLGI INTERMEDIATE COMPARTMENT PROTEIN"/>
    <property type="match status" value="1"/>
</dbReference>
<dbReference type="InterPro" id="IPR045888">
    <property type="entry name" value="Erv"/>
</dbReference>
<evidence type="ECO:0000313" key="9">
    <source>
        <dbReference type="EMBL" id="ORX55317.1"/>
    </source>
</evidence>
<dbReference type="Proteomes" id="UP000193719">
    <property type="component" value="Unassembled WGS sequence"/>
</dbReference>
<protein>
    <submittedName>
        <fullName evidence="9">DUF1692-domain-containing protein</fullName>
    </submittedName>
</protein>
<dbReference type="AlphaFoldDB" id="A0A1Y1VFW5"/>
<dbReference type="EMBL" id="MCFH01000009">
    <property type="protein sequence ID" value="ORX55317.1"/>
    <property type="molecule type" value="Genomic_DNA"/>
</dbReference>
<keyword evidence="3 6" id="KW-0812">Transmembrane</keyword>
<dbReference type="Pfam" id="PF07970">
    <property type="entry name" value="COPIIcoated_ERV"/>
    <property type="match status" value="1"/>
</dbReference>
<dbReference type="GO" id="GO:0061852">
    <property type="term" value="C:retrograde transporter complex, Golgi to ER"/>
    <property type="evidence" value="ECO:0007669"/>
    <property type="project" value="EnsemblFungi"/>
</dbReference>
<feature type="domain" description="Endoplasmic reticulum vesicle transporter N-terminal" evidence="8">
    <location>
        <begin position="10"/>
        <end position="99"/>
    </location>
</feature>
<dbReference type="GO" id="GO:0030134">
    <property type="term" value="C:COPII-coated ER to Golgi transport vesicle"/>
    <property type="evidence" value="ECO:0007669"/>
    <property type="project" value="EnsemblFungi"/>
</dbReference>
<evidence type="ECO:0000313" key="10">
    <source>
        <dbReference type="Proteomes" id="UP000193719"/>
    </source>
</evidence>
<evidence type="ECO:0000259" key="8">
    <source>
        <dbReference type="Pfam" id="PF13850"/>
    </source>
</evidence>
<dbReference type="InterPro" id="IPR039542">
    <property type="entry name" value="Erv_N"/>
</dbReference>
<proteinExistence type="inferred from homology"/>
<dbReference type="Pfam" id="PF13850">
    <property type="entry name" value="ERGIC_N"/>
    <property type="match status" value="1"/>
</dbReference>
<sequence length="382" mass="43110">MFQRKLSNGFKRFDAYAKPLDDFKVKTFAGGAVTIISSIIIIFLFISEFLDYRKVHTEPILTVDKSRKERMSIFMNITFPHMPCYLLSVDVMDVSGEQQNDIEHDVYKTRLDPNGNVIESEASFVGESEIEGDQDAELPPNYCGSCYGARRGCCNTCDEVKEAYAAKGWSFNNPGKVEQCVREGYGDKVEEQKNEGCNVHGFVKVNKVAGNFHFAPGKSFQQNGMHVHDLQQFYKSTDFDFSHIIHSISFGKPQERIFNPLDDTQKETSISRYQFQYFLKIVSTNTVYLDGTEEPSNQYSVTEHDQDFSIGSGVYGLPGVFFNYEISPMLVTYTETRKSFTSFLTGVCAIVGGVFTVAGIIDSFIYTAEKKLKKKIELGKAS</sequence>
<feature type="transmembrane region" description="Helical" evidence="6">
    <location>
        <begin position="343"/>
        <end position="366"/>
    </location>
</feature>
<gene>
    <name evidence="9" type="ORF">BCR36DRAFT_347025</name>
</gene>
<dbReference type="PANTHER" id="PTHR10984:SF25">
    <property type="entry name" value="ENDOPLASMIC RETICULUM-GOLGI INTERMEDIATE COMPARTMENT PROTEIN 3"/>
    <property type="match status" value="1"/>
</dbReference>
<dbReference type="GO" id="GO:0005789">
    <property type="term" value="C:endoplasmic reticulum membrane"/>
    <property type="evidence" value="ECO:0007669"/>
    <property type="project" value="EnsemblFungi"/>
</dbReference>
<evidence type="ECO:0000256" key="2">
    <source>
        <dbReference type="ARBA" id="ARBA00005648"/>
    </source>
</evidence>
<organism evidence="9 10">
    <name type="scientific">Piromyces finnis</name>
    <dbReference type="NCBI Taxonomy" id="1754191"/>
    <lineage>
        <taxon>Eukaryota</taxon>
        <taxon>Fungi</taxon>
        <taxon>Fungi incertae sedis</taxon>
        <taxon>Chytridiomycota</taxon>
        <taxon>Chytridiomycota incertae sedis</taxon>
        <taxon>Neocallimastigomycetes</taxon>
        <taxon>Neocallimastigales</taxon>
        <taxon>Neocallimastigaceae</taxon>
        <taxon>Piromyces</taxon>
    </lineage>
</organism>
<evidence type="ECO:0000256" key="1">
    <source>
        <dbReference type="ARBA" id="ARBA00004141"/>
    </source>
</evidence>
<dbReference type="GO" id="GO:0000139">
    <property type="term" value="C:Golgi membrane"/>
    <property type="evidence" value="ECO:0007669"/>
    <property type="project" value="EnsemblFungi"/>
</dbReference>
<feature type="transmembrane region" description="Helical" evidence="6">
    <location>
        <begin position="28"/>
        <end position="50"/>
    </location>
</feature>
<keyword evidence="4 6" id="KW-1133">Transmembrane helix</keyword>
<evidence type="ECO:0000259" key="7">
    <source>
        <dbReference type="Pfam" id="PF07970"/>
    </source>
</evidence>
<dbReference type="OrthoDB" id="270930at2759"/>
<evidence type="ECO:0000256" key="4">
    <source>
        <dbReference type="ARBA" id="ARBA00022989"/>
    </source>
</evidence>
<dbReference type="GO" id="GO:0006888">
    <property type="term" value="P:endoplasmic reticulum to Golgi vesicle-mediated transport"/>
    <property type="evidence" value="ECO:0007669"/>
    <property type="project" value="EnsemblFungi"/>
</dbReference>